<dbReference type="RefSeq" id="WP_156007828.1">
    <property type="nucleotide sequence ID" value="NZ_CP045483.1"/>
</dbReference>
<evidence type="ECO:0000256" key="5">
    <source>
        <dbReference type="ARBA" id="ARBA00022597"/>
    </source>
</evidence>
<dbReference type="InterPro" id="IPR035906">
    <property type="entry name" value="MetI-like_sf"/>
</dbReference>
<dbReference type="GeneID" id="42799508"/>
<evidence type="ECO:0000259" key="10">
    <source>
        <dbReference type="PROSITE" id="PS50928"/>
    </source>
</evidence>
<dbReference type="CDD" id="cd06261">
    <property type="entry name" value="TM_PBP2"/>
    <property type="match status" value="1"/>
</dbReference>
<evidence type="ECO:0000313" key="12">
    <source>
        <dbReference type="Proteomes" id="UP000423396"/>
    </source>
</evidence>
<organism evidence="11 12">
    <name type="scientific">Stygiolobus azoricus</name>
    <dbReference type="NCBI Taxonomy" id="41675"/>
    <lineage>
        <taxon>Archaea</taxon>
        <taxon>Thermoproteota</taxon>
        <taxon>Thermoprotei</taxon>
        <taxon>Sulfolobales</taxon>
        <taxon>Sulfolobaceae</taxon>
        <taxon>Stygiolobus</taxon>
    </lineage>
</organism>
<keyword evidence="8 9" id="KW-0472">Membrane</keyword>
<feature type="transmembrane region" description="Helical" evidence="9">
    <location>
        <begin position="403"/>
        <end position="423"/>
    </location>
</feature>
<keyword evidence="5" id="KW-0762">Sugar transport</keyword>
<keyword evidence="7 9" id="KW-1133">Transmembrane helix</keyword>
<evidence type="ECO:0000313" key="11">
    <source>
        <dbReference type="EMBL" id="QGR20377.1"/>
    </source>
</evidence>
<evidence type="ECO:0000256" key="4">
    <source>
        <dbReference type="ARBA" id="ARBA00022475"/>
    </source>
</evidence>
<feature type="domain" description="ABC transmembrane type-1" evidence="10">
    <location>
        <begin position="46"/>
        <end position="259"/>
    </location>
</feature>
<feature type="transmembrane region" description="Helical" evidence="9">
    <location>
        <begin position="511"/>
        <end position="533"/>
    </location>
</feature>
<feature type="transmembrane region" description="Helical" evidence="9">
    <location>
        <begin position="369"/>
        <end position="391"/>
    </location>
</feature>
<evidence type="ECO:0000256" key="9">
    <source>
        <dbReference type="RuleBase" id="RU363032"/>
    </source>
</evidence>
<feature type="transmembrane region" description="Helical" evidence="9">
    <location>
        <begin position="335"/>
        <end position="357"/>
    </location>
</feature>
<protein>
    <submittedName>
        <fullName evidence="11">ABC transporter permease subunit</fullName>
    </submittedName>
</protein>
<sequence>MRYYLPYLAYITAFGTLPFVFTFVLVGINLKEAEAVFKLVPLDTVIYNTLVFSLVSAIITTVVGTILAIFVDMVRKGKRLLAILVMLPYSIPFTSSALIWSISLYGNYGWFSYLFHIPFDPLYLASTAIWAVTGVNVWSMIPMSFLIMLSAFRSIPQEVRESSEVDGLTLSQFYFRIALPMTSKAFLLSFLLQFILALGNFDTPYVLTQGGPGFASTTLPLLVYDEIFLFVNFSGGELAAALLGAISVIPAILILLLIKSRRTPFPSPNFKIPNSVFKNTVYVISIFIIFLLDFPVYWMFLIALRPNVYDFRSPPVLLPTSIDLKYLSTCFSSSVPYLISSVVVALFASLLTIFLALPSSYEIERKRVLWLLLISIFLYSLPSTSYIIPLYLFFSKIGLLNTWWALILSTPVFTATFAVWIMFNFFTSFPRAYDEAAEVFGIKRKIIKIIAPLSRTAILSTFLLSFIFNWHLLFYPLLLSDTPYNMGFPPKGAETITIFALQAIGDETVNWAALASSALIAALPVMVISFFTIDRVIKSDSKSGLKFV</sequence>
<dbReference type="AlphaFoldDB" id="A0A650CSB9"/>
<evidence type="ECO:0000256" key="6">
    <source>
        <dbReference type="ARBA" id="ARBA00022692"/>
    </source>
</evidence>
<keyword evidence="3 9" id="KW-0813">Transport</keyword>
<name>A0A650CSB9_9CREN</name>
<evidence type="ECO:0000256" key="1">
    <source>
        <dbReference type="ARBA" id="ARBA00004651"/>
    </source>
</evidence>
<feature type="transmembrane region" description="Helical" evidence="9">
    <location>
        <begin position="238"/>
        <end position="258"/>
    </location>
</feature>
<dbReference type="OrthoDB" id="45815at2157"/>
<keyword evidence="4" id="KW-1003">Cell membrane</keyword>
<evidence type="ECO:0000256" key="3">
    <source>
        <dbReference type="ARBA" id="ARBA00022448"/>
    </source>
</evidence>
<feature type="transmembrane region" description="Helical" evidence="9">
    <location>
        <begin position="453"/>
        <end position="478"/>
    </location>
</feature>
<evidence type="ECO:0000256" key="8">
    <source>
        <dbReference type="ARBA" id="ARBA00023136"/>
    </source>
</evidence>
<dbReference type="Proteomes" id="UP000423396">
    <property type="component" value="Chromosome"/>
</dbReference>
<dbReference type="SUPFAM" id="SSF161098">
    <property type="entry name" value="MetI-like"/>
    <property type="match status" value="2"/>
</dbReference>
<dbReference type="InterPro" id="IPR050901">
    <property type="entry name" value="BP-dep_ABC_trans_perm"/>
</dbReference>
<keyword evidence="12" id="KW-1185">Reference proteome</keyword>
<dbReference type="Gene3D" id="1.10.3720.10">
    <property type="entry name" value="MetI-like"/>
    <property type="match status" value="2"/>
</dbReference>
<feature type="transmembrane region" description="Helical" evidence="9">
    <location>
        <begin position="122"/>
        <end position="152"/>
    </location>
</feature>
<keyword evidence="6 9" id="KW-0812">Transmembrane</keyword>
<dbReference type="InterPro" id="IPR000515">
    <property type="entry name" value="MetI-like"/>
</dbReference>
<dbReference type="GO" id="GO:0055085">
    <property type="term" value="P:transmembrane transport"/>
    <property type="evidence" value="ECO:0007669"/>
    <property type="project" value="InterPro"/>
</dbReference>
<dbReference type="GO" id="GO:0005886">
    <property type="term" value="C:plasma membrane"/>
    <property type="evidence" value="ECO:0007669"/>
    <property type="project" value="UniProtKB-SubCell"/>
</dbReference>
<feature type="transmembrane region" description="Helical" evidence="9">
    <location>
        <begin position="7"/>
        <end position="30"/>
    </location>
</feature>
<comment type="subcellular location">
    <subcellularLocation>
        <location evidence="1 9">Cell membrane</location>
        <topology evidence="1 9">Multi-pass membrane protein</topology>
    </subcellularLocation>
</comment>
<feature type="transmembrane region" description="Helical" evidence="9">
    <location>
        <begin position="173"/>
        <end position="196"/>
    </location>
</feature>
<feature type="transmembrane region" description="Helical" evidence="9">
    <location>
        <begin position="279"/>
        <end position="304"/>
    </location>
</feature>
<comment type="similarity">
    <text evidence="2">Belongs to the binding-protein-dependent transport system permease family. MalFG subfamily.</text>
</comment>
<feature type="transmembrane region" description="Helical" evidence="9">
    <location>
        <begin position="80"/>
        <end position="102"/>
    </location>
</feature>
<dbReference type="PANTHER" id="PTHR32243">
    <property type="entry name" value="MALTOSE TRANSPORT SYSTEM PERMEASE-RELATED"/>
    <property type="match status" value="1"/>
</dbReference>
<feature type="domain" description="ABC transmembrane type-1" evidence="10">
    <location>
        <begin position="338"/>
        <end position="532"/>
    </location>
</feature>
<feature type="transmembrane region" description="Helical" evidence="9">
    <location>
        <begin position="50"/>
        <end position="71"/>
    </location>
</feature>
<dbReference type="PROSITE" id="PS50928">
    <property type="entry name" value="ABC_TM1"/>
    <property type="match status" value="2"/>
</dbReference>
<accession>A0A650CSB9</accession>
<reference evidence="11 12" key="1">
    <citation type="submission" date="2019-10" db="EMBL/GenBank/DDBJ databases">
        <title>Genome Sequences from Six Type Strain Members of the Archaeal Family Sulfolobaceae: Acidianus ambivalens, Acidianus infernus, Metallosphaera prunae, Stygiolobus azoricus, Sulfolobus metallicus, and Sulfurisphaera ohwakuensis.</title>
        <authorList>
            <person name="Counts J.A."/>
            <person name="Kelly R.M."/>
        </authorList>
    </citation>
    <scope>NUCLEOTIDE SEQUENCE [LARGE SCALE GENOMIC DNA]</scope>
    <source>
        <strain evidence="11 12">FC6</strain>
    </source>
</reference>
<evidence type="ECO:0000256" key="7">
    <source>
        <dbReference type="ARBA" id="ARBA00022989"/>
    </source>
</evidence>
<proteinExistence type="inferred from homology"/>
<gene>
    <name evidence="11" type="ORF">D1868_10510</name>
</gene>
<dbReference type="EMBL" id="CP045483">
    <property type="protein sequence ID" value="QGR20377.1"/>
    <property type="molecule type" value="Genomic_DNA"/>
</dbReference>
<dbReference type="PANTHER" id="PTHR32243:SF50">
    <property type="entry name" value="MALTOSE_MALTODEXTRIN TRANSPORT SYSTEM PERMEASE PROTEIN MALG"/>
    <property type="match status" value="1"/>
</dbReference>
<dbReference type="KEGG" id="sazo:D1868_10510"/>
<evidence type="ECO:0000256" key="2">
    <source>
        <dbReference type="ARBA" id="ARBA00009047"/>
    </source>
</evidence>
<dbReference type="Pfam" id="PF00528">
    <property type="entry name" value="BPD_transp_1"/>
    <property type="match status" value="2"/>
</dbReference>